<keyword evidence="1" id="KW-0812">Transmembrane</keyword>
<proteinExistence type="predicted"/>
<keyword evidence="1" id="KW-0472">Membrane</keyword>
<dbReference type="OrthoDB" id="341353at2759"/>
<dbReference type="InParanoid" id="A0A1Y2GJY4"/>
<keyword evidence="3" id="KW-1185">Reference proteome</keyword>
<name>A0A1Y2GJY4_9FUNG</name>
<dbReference type="GeneID" id="33566419"/>
<gene>
    <name evidence="2" type="ORF">BCR41DRAFT_356040</name>
</gene>
<feature type="transmembrane region" description="Helical" evidence="1">
    <location>
        <begin position="218"/>
        <end position="237"/>
    </location>
</feature>
<feature type="transmembrane region" description="Helical" evidence="1">
    <location>
        <begin position="73"/>
        <end position="94"/>
    </location>
</feature>
<dbReference type="AlphaFoldDB" id="A0A1Y2GJY4"/>
<dbReference type="RefSeq" id="XP_021880358.1">
    <property type="nucleotide sequence ID" value="XM_022024575.1"/>
</dbReference>
<reference evidence="2 3" key="1">
    <citation type="submission" date="2016-07" db="EMBL/GenBank/DDBJ databases">
        <title>Pervasive Adenine N6-methylation of Active Genes in Fungi.</title>
        <authorList>
            <consortium name="DOE Joint Genome Institute"/>
            <person name="Mondo S.J."/>
            <person name="Dannebaum R.O."/>
            <person name="Kuo R.C."/>
            <person name="Labutti K."/>
            <person name="Haridas S."/>
            <person name="Kuo A."/>
            <person name="Salamov A."/>
            <person name="Ahrendt S.R."/>
            <person name="Lipzen A."/>
            <person name="Sullivan W."/>
            <person name="Andreopoulos W.B."/>
            <person name="Clum A."/>
            <person name="Lindquist E."/>
            <person name="Daum C."/>
            <person name="Ramamoorthy G.K."/>
            <person name="Gryganskyi A."/>
            <person name="Culley D."/>
            <person name="Magnuson J.K."/>
            <person name="James T.Y."/>
            <person name="O'Malley M.A."/>
            <person name="Stajich J.E."/>
            <person name="Spatafora J.W."/>
            <person name="Visel A."/>
            <person name="Grigoriev I.V."/>
        </authorList>
    </citation>
    <scope>NUCLEOTIDE SEQUENCE [LARGE SCALE GENOMIC DNA]</scope>
    <source>
        <strain evidence="2 3">NRRL 3116</strain>
    </source>
</reference>
<evidence type="ECO:0000256" key="1">
    <source>
        <dbReference type="SAM" id="Phobius"/>
    </source>
</evidence>
<sequence length="379" mass="43182">MTGLAFSHQESKQMTIGTADPASYGYFLGVKKTPPNILFGQAIVVSFILQFIIFYTTWFFCPSFTKYRRGLSWSLALFCAIIMSFITLFEFGYLRTTLWSLLGWEQQGPEAATATIFTYWAPTFHGWVFELGRQGPSAVTLASIRSSLSSLELFTCLFLDGQTYKDLAGGYLRWLITLPIFSLAPLKQPQLYSSTAPYYLGGGGRLLFSLENFPRETWPSSVLCGYFIGYCIADLLLGNIHYRMYVDAMGWTHHITYCLLVYRLAIQNNLSQFLICGGVLEVPSIFLASGMMFPRLRSDFWFPLTFVLFRIFFVGFIWHECAFNYPTPPRGAAIYFVALIIHCFWLSKYIRGRSRRKQRAMKEAEAGLSTTPSFSVQKA</sequence>
<feature type="transmembrane region" description="Helical" evidence="1">
    <location>
        <begin position="300"/>
        <end position="319"/>
    </location>
</feature>
<evidence type="ECO:0000313" key="3">
    <source>
        <dbReference type="Proteomes" id="UP000193648"/>
    </source>
</evidence>
<dbReference type="Proteomes" id="UP000193648">
    <property type="component" value="Unassembled WGS sequence"/>
</dbReference>
<comment type="caution">
    <text evidence="2">The sequence shown here is derived from an EMBL/GenBank/DDBJ whole genome shotgun (WGS) entry which is preliminary data.</text>
</comment>
<feature type="transmembrane region" description="Helical" evidence="1">
    <location>
        <begin position="331"/>
        <end position="350"/>
    </location>
</feature>
<dbReference type="EMBL" id="MCFF01000024">
    <property type="protein sequence ID" value="ORZ13009.1"/>
    <property type="molecule type" value="Genomic_DNA"/>
</dbReference>
<protein>
    <recommendedName>
        <fullName evidence="4">TLC domain-domain-containing protein</fullName>
    </recommendedName>
</protein>
<evidence type="ECO:0008006" key="4">
    <source>
        <dbReference type="Google" id="ProtNLM"/>
    </source>
</evidence>
<feature type="transmembrane region" description="Helical" evidence="1">
    <location>
        <begin position="37"/>
        <end position="61"/>
    </location>
</feature>
<evidence type="ECO:0000313" key="2">
    <source>
        <dbReference type="EMBL" id="ORZ13009.1"/>
    </source>
</evidence>
<dbReference type="STRING" id="64571.A0A1Y2GJY4"/>
<keyword evidence="1" id="KW-1133">Transmembrane helix</keyword>
<organism evidence="2 3">
    <name type="scientific">Lobosporangium transversale</name>
    <dbReference type="NCBI Taxonomy" id="64571"/>
    <lineage>
        <taxon>Eukaryota</taxon>
        <taxon>Fungi</taxon>
        <taxon>Fungi incertae sedis</taxon>
        <taxon>Mucoromycota</taxon>
        <taxon>Mortierellomycotina</taxon>
        <taxon>Mortierellomycetes</taxon>
        <taxon>Mortierellales</taxon>
        <taxon>Mortierellaceae</taxon>
        <taxon>Lobosporangium</taxon>
    </lineage>
</organism>
<accession>A0A1Y2GJY4</accession>